<dbReference type="InterPro" id="IPR031751">
    <property type="entry name" value="DUF4735"/>
</dbReference>
<dbReference type="PANTHER" id="PTHR33539:SF1">
    <property type="entry name" value="UPF0764 PROTEIN C16ORF89"/>
    <property type="match status" value="1"/>
</dbReference>
<dbReference type="Proteomes" id="UP001195483">
    <property type="component" value="Unassembled WGS sequence"/>
</dbReference>
<reference evidence="2" key="3">
    <citation type="submission" date="2023-05" db="EMBL/GenBank/DDBJ databases">
        <authorList>
            <person name="Smith C.H."/>
        </authorList>
    </citation>
    <scope>NUCLEOTIDE SEQUENCE</scope>
    <source>
        <strain evidence="2">CHS0354</strain>
        <tissue evidence="2">Mantle</tissue>
    </source>
</reference>
<keyword evidence="1" id="KW-0732">Signal</keyword>
<dbReference type="GO" id="GO:0005829">
    <property type="term" value="C:cytosol"/>
    <property type="evidence" value="ECO:0007669"/>
    <property type="project" value="TreeGrafter"/>
</dbReference>
<evidence type="ECO:0000313" key="3">
    <source>
        <dbReference type="Proteomes" id="UP001195483"/>
    </source>
</evidence>
<gene>
    <name evidence="2" type="ORF">CHS0354_000124</name>
</gene>
<protein>
    <submittedName>
        <fullName evidence="2">Uncharacterized protein</fullName>
    </submittedName>
</protein>
<keyword evidence="3" id="KW-1185">Reference proteome</keyword>
<evidence type="ECO:0000313" key="2">
    <source>
        <dbReference type="EMBL" id="KAK3581739.1"/>
    </source>
</evidence>
<reference evidence="2" key="1">
    <citation type="journal article" date="2021" name="Genome Biol. Evol.">
        <title>A High-Quality Reference Genome for a Parasitic Bivalve with Doubly Uniparental Inheritance (Bivalvia: Unionida).</title>
        <authorList>
            <person name="Smith C.H."/>
        </authorList>
    </citation>
    <scope>NUCLEOTIDE SEQUENCE</scope>
    <source>
        <strain evidence="2">CHS0354</strain>
    </source>
</reference>
<dbReference type="Pfam" id="PF15882">
    <property type="entry name" value="DUF4735"/>
    <property type="match status" value="1"/>
</dbReference>
<dbReference type="GO" id="GO:0016020">
    <property type="term" value="C:membrane"/>
    <property type="evidence" value="ECO:0007669"/>
    <property type="project" value="TreeGrafter"/>
</dbReference>
<feature type="chain" id="PRO_5042140931" evidence="1">
    <location>
        <begin position="23"/>
        <end position="333"/>
    </location>
</feature>
<reference evidence="2" key="2">
    <citation type="journal article" date="2021" name="Genome Biol. Evol.">
        <title>Developing a high-quality reference genome for a parasitic bivalve with doubly uniparental inheritance (Bivalvia: Unionida).</title>
        <authorList>
            <person name="Smith C.H."/>
        </authorList>
    </citation>
    <scope>NUCLEOTIDE SEQUENCE</scope>
    <source>
        <strain evidence="2">CHS0354</strain>
        <tissue evidence="2">Mantle</tissue>
    </source>
</reference>
<accession>A0AAE0RY40</accession>
<evidence type="ECO:0000256" key="1">
    <source>
        <dbReference type="SAM" id="SignalP"/>
    </source>
</evidence>
<organism evidence="2 3">
    <name type="scientific">Potamilus streckersoni</name>
    <dbReference type="NCBI Taxonomy" id="2493646"/>
    <lineage>
        <taxon>Eukaryota</taxon>
        <taxon>Metazoa</taxon>
        <taxon>Spiralia</taxon>
        <taxon>Lophotrochozoa</taxon>
        <taxon>Mollusca</taxon>
        <taxon>Bivalvia</taxon>
        <taxon>Autobranchia</taxon>
        <taxon>Heteroconchia</taxon>
        <taxon>Palaeoheterodonta</taxon>
        <taxon>Unionida</taxon>
        <taxon>Unionoidea</taxon>
        <taxon>Unionidae</taxon>
        <taxon>Ambleminae</taxon>
        <taxon>Lampsilini</taxon>
        <taxon>Potamilus</taxon>
    </lineage>
</organism>
<dbReference type="AlphaFoldDB" id="A0AAE0RY40"/>
<proteinExistence type="predicted"/>
<feature type="signal peptide" evidence="1">
    <location>
        <begin position="1"/>
        <end position="22"/>
    </location>
</feature>
<name>A0AAE0RY40_9BIVA</name>
<dbReference type="EMBL" id="JAEAOA010000046">
    <property type="protein sequence ID" value="KAK3581739.1"/>
    <property type="molecule type" value="Genomic_DNA"/>
</dbReference>
<sequence>MLRWSGSVYFLLLVIGISDTLGSPTSSVPKVDTQLVQNVYLALEKMLNFFGQDYSSINLDGLFGLRLGQGQLISTLEECQKRSCDRNLSIGLKTLLSKVEDICFNALPYVEQYDPTYYKSLLPKCNFTADCMAYMTQNETARYFITHQLLYFIILENVGCADIVQLQTGSRRILEIETNLCQRIYDEAESYIENSDVDGVKRDLFLEQVNLCGILGFENFMKTDWIRMILGWLDWRDGCFKINQKSVGEMVDADINSQQNDQGYSMETRDMKRIKHKRDVEYEKENQATFGRNKGSMRKLLRDKKMRDGCRSHTSGLGFGGFGVFLRYLYRNV</sequence>
<dbReference type="PANTHER" id="PTHR33539">
    <property type="entry name" value="UPF0764 PROTEIN C16ORF89"/>
    <property type="match status" value="1"/>
</dbReference>
<comment type="caution">
    <text evidence="2">The sequence shown here is derived from an EMBL/GenBank/DDBJ whole genome shotgun (WGS) entry which is preliminary data.</text>
</comment>